<evidence type="ECO:0000313" key="4">
    <source>
        <dbReference type="Proteomes" id="UP001165587"/>
    </source>
</evidence>
<organism evidence="3 4">
    <name type="scientific">Herbiconiux oxytropis</name>
    <dbReference type="NCBI Taxonomy" id="2970915"/>
    <lineage>
        <taxon>Bacteria</taxon>
        <taxon>Bacillati</taxon>
        <taxon>Actinomycetota</taxon>
        <taxon>Actinomycetes</taxon>
        <taxon>Micrococcales</taxon>
        <taxon>Microbacteriaceae</taxon>
        <taxon>Herbiconiux</taxon>
    </lineage>
</organism>
<dbReference type="InterPro" id="IPR036390">
    <property type="entry name" value="WH_DNA-bd_sf"/>
</dbReference>
<sequence length="187" mass="20038">MSVRSGILAVLGESELYGLQLHTELEARTGRVGSINVGQIYSTLERLGTAGLVTITGSTDDGLPLYGLTAEGRRAADAWLDDPTLGGVSAWGDMVFKVLLASSLRGADARPLLQGYRAAWRALPAPGDTGALGEATGLARQHLAEAALSWLDDLERMPDGLAGLRRPLRNERPRRGRRPSAPEQRDR</sequence>
<proteinExistence type="predicted"/>
<accession>A0AA41XD89</accession>
<evidence type="ECO:0000259" key="2">
    <source>
        <dbReference type="Pfam" id="PF03551"/>
    </source>
</evidence>
<gene>
    <name evidence="3" type="ORF">N1028_09315</name>
</gene>
<keyword evidence="4" id="KW-1185">Reference proteome</keyword>
<dbReference type="InterPro" id="IPR005149">
    <property type="entry name" value="Tscrpt_reg_PadR_N"/>
</dbReference>
<reference evidence="3" key="1">
    <citation type="submission" date="2022-08" db="EMBL/GenBank/DDBJ databases">
        <authorList>
            <person name="Deng Y."/>
            <person name="Han X.-F."/>
            <person name="Zhang Y.-Q."/>
        </authorList>
    </citation>
    <scope>NUCLEOTIDE SEQUENCE</scope>
    <source>
        <strain evidence="3">CPCC 203407</strain>
    </source>
</reference>
<dbReference type="RefSeq" id="WP_259526911.1">
    <property type="nucleotide sequence ID" value="NZ_JANLCK010000004.1"/>
</dbReference>
<dbReference type="InterPro" id="IPR036388">
    <property type="entry name" value="WH-like_DNA-bd_sf"/>
</dbReference>
<dbReference type="Proteomes" id="UP001165587">
    <property type="component" value="Unassembled WGS sequence"/>
</dbReference>
<evidence type="ECO:0000313" key="3">
    <source>
        <dbReference type="EMBL" id="MCS5726091.1"/>
    </source>
</evidence>
<comment type="caution">
    <text evidence="3">The sequence shown here is derived from an EMBL/GenBank/DDBJ whole genome shotgun (WGS) entry which is preliminary data.</text>
</comment>
<dbReference type="Pfam" id="PF03551">
    <property type="entry name" value="PadR"/>
    <property type="match status" value="1"/>
</dbReference>
<feature type="domain" description="Transcription regulator PadR N-terminal" evidence="2">
    <location>
        <begin position="7"/>
        <end position="76"/>
    </location>
</feature>
<dbReference type="EMBL" id="JANLCK010000004">
    <property type="protein sequence ID" value="MCS5726091.1"/>
    <property type="molecule type" value="Genomic_DNA"/>
</dbReference>
<dbReference type="AlphaFoldDB" id="A0AA41XD89"/>
<evidence type="ECO:0000256" key="1">
    <source>
        <dbReference type="SAM" id="MobiDB-lite"/>
    </source>
</evidence>
<feature type="region of interest" description="Disordered" evidence="1">
    <location>
        <begin position="162"/>
        <end position="187"/>
    </location>
</feature>
<name>A0AA41XD89_9MICO</name>
<dbReference type="Gene3D" id="1.10.10.10">
    <property type="entry name" value="Winged helix-like DNA-binding domain superfamily/Winged helix DNA-binding domain"/>
    <property type="match status" value="1"/>
</dbReference>
<dbReference type="SUPFAM" id="SSF46785">
    <property type="entry name" value="Winged helix' DNA-binding domain"/>
    <property type="match status" value="1"/>
</dbReference>
<protein>
    <submittedName>
        <fullName evidence="3">PadR family transcriptional regulator</fullName>
    </submittedName>
</protein>